<name>A0A8J6ULD6_9FLAO</name>
<reference evidence="1" key="2">
    <citation type="submission" date="2020-09" db="EMBL/GenBank/DDBJ databases">
        <authorList>
            <person name="Wu Z."/>
        </authorList>
    </citation>
    <scope>NUCLEOTIDE SEQUENCE</scope>
    <source>
        <strain evidence="1">SC17</strain>
    </source>
</reference>
<comment type="caution">
    <text evidence="1">The sequence shown here is derived from an EMBL/GenBank/DDBJ whole genome shotgun (WGS) entry which is preliminary data.</text>
</comment>
<evidence type="ECO:0000313" key="2">
    <source>
        <dbReference type="Proteomes" id="UP000602057"/>
    </source>
</evidence>
<reference evidence="1" key="1">
    <citation type="journal article" date="2013" name="Int. J. Syst. Evol. Microbiol.">
        <title>Aestuariibaculum suncheonense gen. nov., sp. nov., a marine bacterium of the family Flavobacteriaceae isolated from a tidal flat and emended descriptions of the genera Gaetbulibacter and Tamlana.</title>
        <authorList>
            <person name="Jeong S.H."/>
            <person name="Park M.S."/>
            <person name="Jin H.M."/>
            <person name="Lee K."/>
            <person name="Park W."/>
            <person name="Jeon C.O."/>
        </authorList>
    </citation>
    <scope>NUCLEOTIDE SEQUENCE</scope>
    <source>
        <strain evidence="1">SC17</strain>
    </source>
</reference>
<gene>
    <name evidence="1" type="ORF">ICJ84_12695</name>
</gene>
<dbReference type="RefSeq" id="WP_188216794.1">
    <property type="nucleotide sequence ID" value="NZ_BAABGH010000002.1"/>
</dbReference>
<evidence type="ECO:0000313" key="1">
    <source>
        <dbReference type="EMBL" id="MBD0836296.1"/>
    </source>
</evidence>
<keyword evidence="2" id="KW-1185">Reference proteome</keyword>
<accession>A0A8J6ULD6</accession>
<protein>
    <recommendedName>
        <fullName evidence="3">Lipocalin-like domain-containing protein</fullName>
    </recommendedName>
</protein>
<organism evidence="1 2">
    <name type="scientific">Aestuariibaculum suncheonense</name>
    <dbReference type="NCBI Taxonomy" id="1028745"/>
    <lineage>
        <taxon>Bacteria</taxon>
        <taxon>Pseudomonadati</taxon>
        <taxon>Bacteroidota</taxon>
        <taxon>Flavobacteriia</taxon>
        <taxon>Flavobacteriales</taxon>
        <taxon>Flavobacteriaceae</taxon>
    </lineage>
</organism>
<dbReference type="AlphaFoldDB" id="A0A8J6ULD6"/>
<dbReference type="PROSITE" id="PS51257">
    <property type="entry name" value="PROKAR_LIPOPROTEIN"/>
    <property type="match status" value="1"/>
</dbReference>
<sequence>MKKTLLLIITIATIISCSNESSNVEQSLYGTWNLINKQGGMATINEDYSEGEVKWSFNKFNSNLTVVNKDENRRFKLVSGTYSYSLDNDGSTQILYLDDDVYNRLVVVSLNERLVISDDQIHGFSAEFKK</sequence>
<dbReference type="EMBL" id="JACVXC010000005">
    <property type="protein sequence ID" value="MBD0836296.1"/>
    <property type="molecule type" value="Genomic_DNA"/>
</dbReference>
<evidence type="ECO:0008006" key="3">
    <source>
        <dbReference type="Google" id="ProtNLM"/>
    </source>
</evidence>
<proteinExistence type="predicted"/>
<dbReference type="Proteomes" id="UP000602057">
    <property type="component" value="Unassembled WGS sequence"/>
</dbReference>